<accession>A0A443I0Q7</accession>
<dbReference type="AlphaFoldDB" id="A0A443I0Q7"/>
<protein>
    <submittedName>
        <fullName evidence="1">Uncharacterized protein</fullName>
    </submittedName>
</protein>
<dbReference type="VEuPathDB" id="FungiDB:C8Q69DRAFT_495970"/>
<reference evidence="1 2" key="1">
    <citation type="journal article" date="2018" name="Front. Microbiol.">
        <title>Genomic and genetic insights into a cosmopolitan fungus, Paecilomyces variotii (Eurotiales).</title>
        <authorList>
            <person name="Urquhart A.S."/>
            <person name="Mondo S.J."/>
            <person name="Makela M.R."/>
            <person name="Hane J.K."/>
            <person name="Wiebenga A."/>
            <person name="He G."/>
            <person name="Mihaltcheva S."/>
            <person name="Pangilinan J."/>
            <person name="Lipzen A."/>
            <person name="Barry K."/>
            <person name="de Vries R.P."/>
            <person name="Grigoriev I.V."/>
            <person name="Idnurm A."/>
        </authorList>
    </citation>
    <scope>NUCLEOTIDE SEQUENCE [LARGE SCALE GENOMIC DNA]</scope>
    <source>
        <strain evidence="1 2">CBS 101075</strain>
    </source>
</reference>
<keyword evidence="2" id="KW-1185">Reference proteome</keyword>
<name>A0A443I0Q7_BYSSP</name>
<proteinExistence type="predicted"/>
<gene>
    <name evidence="1" type="ORF">C8Q69DRAFT_495970</name>
</gene>
<evidence type="ECO:0000313" key="2">
    <source>
        <dbReference type="Proteomes" id="UP000283841"/>
    </source>
</evidence>
<dbReference type="RefSeq" id="XP_028487284.1">
    <property type="nucleotide sequence ID" value="XM_028632246.1"/>
</dbReference>
<sequence>MSRNFTRNLQTTTRTLVQFVGCPLDDIVNGYMWRNSTEAICNAIERASHSGAIQLPGPSVLGLNSEIVVWKTGLPVRSAVLKPHAGRLVVGWVTTSESRLFRL</sequence>
<evidence type="ECO:0000313" key="1">
    <source>
        <dbReference type="EMBL" id="RWQ97639.1"/>
    </source>
</evidence>
<organism evidence="1 2">
    <name type="scientific">Byssochlamys spectabilis</name>
    <name type="common">Paecilomyces variotii</name>
    <dbReference type="NCBI Taxonomy" id="264951"/>
    <lineage>
        <taxon>Eukaryota</taxon>
        <taxon>Fungi</taxon>
        <taxon>Dikarya</taxon>
        <taxon>Ascomycota</taxon>
        <taxon>Pezizomycotina</taxon>
        <taxon>Eurotiomycetes</taxon>
        <taxon>Eurotiomycetidae</taxon>
        <taxon>Eurotiales</taxon>
        <taxon>Thermoascaceae</taxon>
        <taxon>Paecilomyces</taxon>
    </lineage>
</organism>
<comment type="caution">
    <text evidence="1">The sequence shown here is derived from an EMBL/GenBank/DDBJ whole genome shotgun (WGS) entry which is preliminary data.</text>
</comment>
<dbReference type="EMBL" id="RCNU01000002">
    <property type="protein sequence ID" value="RWQ97639.1"/>
    <property type="molecule type" value="Genomic_DNA"/>
</dbReference>
<dbReference type="GeneID" id="39601523"/>
<dbReference type="Proteomes" id="UP000283841">
    <property type="component" value="Unassembled WGS sequence"/>
</dbReference>